<dbReference type="Gene3D" id="3.40.190.10">
    <property type="entry name" value="Periplasmic binding protein-like II"/>
    <property type="match status" value="2"/>
</dbReference>
<dbReference type="FunFam" id="1.10.10.10:FF:000001">
    <property type="entry name" value="LysR family transcriptional regulator"/>
    <property type="match status" value="1"/>
</dbReference>
<dbReference type="CDD" id="cd08414">
    <property type="entry name" value="PBP2_LTTR_aromatics_like"/>
    <property type="match status" value="1"/>
</dbReference>
<evidence type="ECO:0000256" key="3">
    <source>
        <dbReference type="ARBA" id="ARBA00023125"/>
    </source>
</evidence>
<keyword evidence="7" id="KW-1185">Reference proteome</keyword>
<dbReference type="EMBL" id="CAACVJ010000681">
    <property type="protein sequence ID" value="VEP18308.1"/>
    <property type="molecule type" value="Genomic_DNA"/>
</dbReference>
<dbReference type="RefSeq" id="WP_144867569.1">
    <property type="nucleotide sequence ID" value="NZ_LR213832.1"/>
</dbReference>
<evidence type="ECO:0000313" key="6">
    <source>
        <dbReference type="EMBL" id="VEP18308.1"/>
    </source>
</evidence>
<evidence type="ECO:0000256" key="2">
    <source>
        <dbReference type="ARBA" id="ARBA00023015"/>
    </source>
</evidence>
<dbReference type="InterPro" id="IPR000847">
    <property type="entry name" value="LysR_HTH_N"/>
</dbReference>
<dbReference type="InterPro" id="IPR036390">
    <property type="entry name" value="WH_DNA-bd_sf"/>
</dbReference>
<dbReference type="PRINTS" id="PR00039">
    <property type="entry name" value="HTHLYSR"/>
</dbReference>
<keyword evidence="3" id="KW-0238">DNA-binding</keyword>
<dbReference type="GO" id="GO:0003677">
    <property type="term" value="F:DNA binding"/>
    <property type="evidence" value="ECO:0007669"/>
    <property type="project" value="UniProtKB-KW"/>
</dbReference>
<protein>
    <submittedName>
        <fullName evidence="6">HTH-type transcriptional regulator AlsR</fullName>
    </submittedName>
</protein>
<dbReference type="InterPro" id="IPR036388">
    <property type="entry name" value="WH-like_DNA-bd_sf"/>
</dbReference>
<feature type="domain" description="HTH lysR-type" evidence="5">
    <location>
        <begin position="1"/>
        <end position="58"/>
    </location>
</feature>
<dbReference type="Pfam" id="PF03466">
    <property type="entry name" value="LysR_substrate"/>
    <property type="match status" value="1"/>
</dbReference>
<reference evidence="6 7" key="1">
    <citation type="submission" date="2019-01" db="EMBL/GenBank/DDBJ databases">
        <authorList>
            <person name="Brito A."/>
        </authorList>
    </citation>
    <scope>NUCLEOTIDE SEQUENCE [LARGE SCALE GENOMIC DNA]</scope>
    <source>
        <strain evidence="6">1</strain>
    </source>
</reference>
<name>A0A563W3Q8_9CYAN</name>
<dbReference type="PANTHER" id="PTHR30346">
    <property type="entry name" value="TRANSCRIPTIONAL DUAL REGULATOR HCAR-RELATED"/>
    <property type="match status" value="1"/>
</dbReference>
<dbReference type="PROSITE" id="PS50931">
    <property type="entry name" value="HTH_LYSR"/>
    <property type="match status" value="1"/>
</dbReference>
<dbReference type="OrthoDB" id="9803735at2"/>
<organism evidence="6 7">
    <name type="scientific">Hyella patelloides LEGE 07179</name>
    <dbReference type="NCBI Taxonomy" id="945734"/>
    <lineage>
        <taxon>Bacteria</taxon>
        <taxon>Bacillati</taxon>
        <taxon>Cyanobacteriota</taxon>
        <taxon>Cyanophyceae</taxon>
        <taxon>Pleurocapsales</taxon>
        <taxon>Hyellaceae</taxon>
        <taxon>Hyella</taxon>
    </lineage>
</organism>
<proteinExistence type="inferred from homology"/>
<dbReference type="GO" id="GO:0032993">
    <property type="term" value="C:protein-DNA complex"/>
    <property type="evidence" value="ECO:0007669"/>
    <property type="project" value="TreeGrafter"/>
</dbReference>
<dbReference type="Pfam" id="PF00126">
    <property type="entry name" value="HTH_1"/>
    <property type="match status" value="1"/>
</dbReference>
<evidence type="ECO:0000256" key="4">
    <source>
        <dbReference type="ARBA" id="ARBA00023163"/>
    </source>
</evidence>
<evidence type="ECO:0000259" key="5">
    <source>
        <dbReference type="PROSITE" id="PS50931"/>
    </source>
</evidence>
<dbReference type="Proteomes" id="UP000320055">
    <property type="component" value="Unassembled WGS sequence"/>
</dbReference>
<comment type="similarity">
    <text evidence="1">Belongs to the LysR transcriptional regulatory family.</text>
</comment>
<dbReference type="SUPFAM" id="SSF46785">
    <property type="entry name" value="Winged helix' DNA-binding domain"/>
    <property type="match status" value="1"/>
</dbReference>
<accession>A0A563W3Q8</accession>
<sequence length="289" mass="32521">MELRQLKYFVAVAEELNFRRAAEKLYIQQPPLSRQIRQLETELGIELFQRSKRSVSLTKAGKAFLDEARLTLAQAQRAVNVAQQATKTNQLIIGFSLCAFDRILPELIDKFRQQHPETPVNLIEMTKESQIQALLTAKIDVGFCYAPITNSELDSVTILSEPLVVVLPPEHPLVEQESIELRSLKSESFILCPKDIKPDAHEQIMQLCDQAGFQPKIVQEASPSEVQLRLVESGMGISLIAASCKTRHNARVVYLPLVEPVPLLTIAAVWHKKQPSLALSNFIKDCLFK</sequence>
<dbReference type="SUPFAM" id="SSF53850">
    <property type="entry name" value="Periplasmic binding protein-like II"/>
    <property type="match status" value="1"/>
</dbReference>
<dbReference type="AlphaFoldDB" id="A0A563W3Q8"/>
<keyword evidence="4" id="KW-0804">Transcription</keyword>
<dbReference type="GO" id="GO:0003700">
    <property type="term" value="F:DNA-binding transcription factor activity"/>
    <property type="evidence" value="ECO:0007669"/>
    <property type="project" value="InterPro"/>
</dbReference>
<dbReference type="InterPro" id="IPR005119">
    <property type="entry name" value="LysR_subst-bd"/>
</dbReference>
<dbReference type="PANTHER" id="PTHR30346:SF0">
    <property type="entry name" value="HCA OPERON TRANSCRIPTIONAL ACTIVATOR HCAR"/>
    <property type="match status" value="1"/>
</dbReference>
<dbReference type="Gene3D" id="1.10.10.10">
    <property type="entry name" value="Winged helix-like DNA-binding domain superfamily/Winged helix DNA-binding domain"/>
    <property type="match status" value="1"/>
</dbReference>
<keyword evidence="2" id="KW-0805">Transcription regulation</keyword>
<evidence type="ECO:0000256" key="1">
    <source>
        <dbReference type="ARBA" id="ARBA00009437"/>
    </source>
</evidence>
<gene>
    <name evidence="6" type="primary">alsR</name>
    <name evidence="6" type="ORF">H1P_740020</name>
</gene>
<evidence type="ECO:0000313" key="7">
    <source>
        <dbReference type="Proteomes" id="UP000320055"/>
    </source>
</evidence>